<protein>
    <recommendedName>
        <fullName evidence="4">MspA family protein</fullName>
    </recommendedName>
</protein>
<evidence type="ECO:0008006" key="4">
    <source>
        <dbReference type="Google" id="ProtNLM"/>
    </source>
</evidence>
<accession>A0ABQ1V3Z4</accession>
<reference evidence="3" key="1">
    <citation type="journal article" date="2019" name="Int. J. Syst. Evol. Microbiol.">
        <title>The Global Catalogue of Microorganisms (GCM) 10K type strain sequencing project: providing services to taxonomists for standard genome sequencing and annotation.</title>
        <authorList>
            <consortium name="The Broad Institute Genomics Platform"/>
            <consortium name="The Broad Institute Genome Sequencing Center for Infectious Disease"/>
            <person name="Wu L."/>
            <person name="Ma J."/>
        </authorList>
    </citation>
    <scope>NUCLEOTIDE SEQUENCE [LARGE SCALE GENOMIC DNA]</scope>
    <source>
        <strain evidence="3">CCM 7855</strain>
    </source>
</reference>
<dbReference type="InterPro" id="IPR015286">
    <property type="entry name" value="Porin_fam_mycobact-type"/>
</dbReference>
<sequence length="202" mass="20182">MSKMSNSGLRRLAGAAAIAAAAAVGMASLGAGTAAAGPLPNGSKVTFGVDGEKVTLKRAGESAYPVPSQANNGLGRAAEVSGTIVATAPKGADATLVSGYIVGCQVNIGALSLGLTGTLDAAPEAILSGSFSLPVKPGQAVFVPISDAKTIKGGQAIIQYKRQQIDVQQCGGYATARAYSQVTVKGDYYIKSTLYGAPFSLN</sequence>
<feature type="signal peptide" evidence="1">
    <location>
        <begin position="1"/>
        <end position="36"/>
    </location>
</feature>
<dbReference type="Proteomes" id="UP000632454">
    <property type="component" value="Unassembled WGS sequence"/>
</dbReference>
<feature type="chain" id="PRO_5046380196" description="MspA family protein" evidence="1">
    <location>
        <begin position="37"/>
        <end position="202"/>
    </location>
</feature>
<comment type="caution">
    <text evidence="2">The sequence shown here is derived from an EMBL/GenBank/DDBJ whole genome shotgun (WGS) entry which is preliminary data.</text>
</comment>
<dbReference type="InterPro" id="IPR006311">
    <property type="entry name" value="TAT_signal"/>
</dbReference>
<dbReference type="EMBL" id="BMCS01000002">
    <property type="protein sequence ID" value="GGF34174.1"/>
    <property type="molecule type" value="Genomic_DNA"/>
</dbReference>
<dbReference type="Pfam" id="PF09203">
    <property type="entry name" value="MspA"/>
    <property type="match status" value="1"/>
</dbReference>
<keyword evidence="3" id="KW-1185">Reference proteome</keyword>
<keyword evidence="1" id="KW-0732">Signal</keyword>
<dbReference type="RefSeq" id="WP_188490976.1">
    <property type="nucleotide sequence ID" value="NZ_BMCS01000002.1"/>
</dbReference>
<organism evidence="2 3">
    <name type="scientific">Williamsia phyllosphaerae</name>
    <dbReference type="NCBI Taxonomy" id="885042"/>
    <lineage>
        <taxon>Bacteria</taxon>
        <taxon>Bacillati</taxon>
        <taxon>Actinomycetota</taxon>
        <taxon>Actinomycetes</taxon>
        <taxon>Mycobacteriales</taxon>
        <taxon>Nocardiaceae</taxon>
        <taxon>Williamsia</taxon>
    </lineage>
</organism>
<dbReference type="Gene3D" id="2.60.40.1650">
    <property type="entry name" value="Porin MspA (Ig-like beta-sandwich domain)"/>
    <property type="match status" value="2"/>
</dbReference>
<name>A0ABQ1V3Z4_9NOCA</name>
<evidence type="ECO:0000256" key="1">
    <source>
        <dbReference type="SAM" id="SignalP"/>
    </source>
</evidence>
<evidence type="ECO:0000313" key="3">
    <source>
        <dbReference type="Proteomes" id="UP000632454"/>
    </source>
</evidence>
<proteinExistence type="predicted"/>
<evidence type="ECO:0000313" key="2">
    <source>
        <dbReference type="EMBL" id="GGF34174.1"/>
    </source>
</evidence>
<gene>
    <name evidence="2" type="ORF">GCM10007298_32460</name>
</gene>
<dbReference type="PROSITE" id="PS51318">
    <property type="entry name" value="TAT"/>
    <property type="match status" value="1"/>
</dbReference>